<dbReference type="GO" id="GO:0005524">
    <property type="term" value="F:ATP binding"/>
    <property type="evidence" value="ECO:0007669"/>
    <property type="project" value="UniProtKB-KW"/>
</dbReference>
<evidence type="ECO:0000259" key="13">
    <source>
        <dbReference type="Pfam" id="PF00122"/>
    </source>
</evidence>
<dbReference type="Gene3D" id="2.70.150.10">
    <property type="entry name" value="Calcium-transporting ATPase, cytoplasmic transduction domain A"/>
    <property type="match status" value="1"/>
</dbReference>
<keyword evidence="10 11" id="KW-0472">Membrane</keyword>
<feature type="transmembrane region" description="Helical" evidence="11">
    <location>
        <begin position="459"/>
        <end position="476"/>
    </location>
</feature>
<feature type="domain" description="P-type ATPase A" evidence="13">
    <location>
        <begin position="495"/>
        <end position="600"/>
    </location>
</feature>
<evidence type="ECO:0000256" key="7">
    <source>
        <dbReference type="ARBA" id="ARBA00022842"/>
    </source>
</evidence>
<dbReference type="Gene3D" id="3.40.1110.10">
    <property type="entry name" value="Calcium-transporting ATPase, cytoplasmic domain N"/>
    <property type="match status" value="1"/>
</dbReference>
<dbReference type="InterPro" id="IPR006544">
    <property type="entry name" value="P-type_TPase_V"/>
</dbReference>
<feature type="transmembrane region" description="Helical" evidence="11">
    <location>
        <begin position="1128"/>
        <end position="1149"/>
    </location>
</feature>
<dbReference type="SUPFAM" id="SSF81665">
    <property type="entry name" value="Calcium ATPase, transmembrane domain M"/>
    <property type="match status" value="1"/>
</dbReference>
<feature type="transmembrane region" description="Helical" evidence="11">
    <location>
        <begin position="1324"/>
        <end position="1344"/>
    </location>
</feature>
<dbReference type="PROSITE" id="PS00154">
    <property type="entry name" value="ATPASE_E1_E2"/>
    <property type="match status" value="1"/>
</dbReference>
<evidence type="ECO:0000256" key="1">
    <source>
        <dbReference type="ARBA" id="ARBA00004141"/>
    </source>
</evidence>
<dbReference type="InterPro" id="IPR018303">
    <property type="entry name" value="ATPase_P-typ_P_site"/>
</dbReference>
<dbReference type="GO" id="GO:0140358">
    <property type="term" value="F:P-type transmembrane transporter activity"/>
    <property type="evidence" value="ECO:0007669"/>
    <property type="project" value="InterPro"/>
</dbReference>
<dbReference type="SUPFAM" id="SSF81653">
    <property type="entry name" value="Calcium ATPase, transduction domain A"/>
    <property type="match status" value="1"/>
</dbReference>
<evidence type="ECO:0000256" key="9">
    <source>
        <dbReference type="ARBA" id="ARBA00022989"/>
    </source>
</evidence>
<feature type="signal peptide" evidence="12">
    <location>
        <begin position="1"/>
        <end position="28"/>
    </location>
</feature>
<dbReference type="InterPro" id="IPR004014">
    <property type="entry name" value="ATPase_P-typ_cation-transptr_N"/>
</dbReference>
<dbReference type="PANTHER" id="PTHR45630:SF11">
    <property type="entry name" value="CATION-TRANSPORTING P-TYPE ATPASE N-TERMINAL DOMAIN-CONTAINING PROTEIN"/>
    <property type="match status" value="1"/>
</dbReference>
<evidence type="ECO:0008006" key="17">
    <source>
        <dbReference type="Google" id="ProtNLM"/>
    </source>
</evidence>
<dbReference type="InterPro" id="IPR023298">
    <property type="entry name" value="ATPase_P-typ_TM_dom_sf"/>
</dbReference>
<dbReference type="GO" id="GO:0016020">
    <property type="term" value="C:membrane"/>
    <property type="evidence" value="ECO:0007669"/>
    <property type="project" value="UniProtKB-SubCell"/>
</dbReference>
<dbReference type="GO" id="GO:0016887">
    <property type="term" value="F:ATP hydrolysis activity"/>
    <property type="evidence" value="ECO:0007669"/>
    <property type="project" value="InterPro"/>
</dbReference>
<dbReference type="InterPro" id="IPR036412">
    <property type="entry name" value="HAD-like_sf"/>
</dbReference>
<feature type="chain" id="PRO_5034948834" description="Cation-transporting P-type ATPase N-terminal domain-containing protein" evidence="12">
    <location>
        <begin position="29"/>
        <end position="1378"/>
    </location>
</feature>
<organism evidence="15 16">
    <name type="scientific">Circinella minor</name>
    <dbReference type="NCBI Taxonomy" id="1195481"/>
    <lineage>
        <taxon>Eukaryota</taxon>
        <taxon>Fungi</taxon>
        <taxon>Fungi incertae sedis</taxon>
        <taxon>Mucoromycota</taxon>
        <taxon>Mucoromycotina</taxon>
        <taxon>Mucoromycetes</taxon>
        <taxon>Mucorales</taxon>
        <taxon>Lichtheimiaceae</taxon>
        <taxon>Circinella</taxon>
    </lineage>
</organism>
<dbReference type="InterPro" id="IPR001757">
    <property type="entry name" value="P_typ_ATPase"/>
</dbReference>
<protein>
    <recommendedName>
        <fullName evidence="17">Cation-transporting P-type ATPase N-terminal domain-containing protein</fullName>
    </recommendedName>
</protein>
<dbReference type="InterPro" id="IPR008250">
    <property type="entry name" value="ATPase_P-typ_transduc_dom_A_sf"/>
</dbReference>
<keyword evidence="8" id="KW-1278">Translocase</keyword>
<keyword evidence="7" id="KW-0460">Magnesium</keyword>
<evidence type="ECO:0000256" key="6">
    <source>
        <dbReference type="ARBA" id="ARBA00022840"/>
    </source>
</evidence>
<evidence type="ECO:0000256" key="5">
    <source>
        <dbReference type="ARBA" id="ARBA00022741"/>
    </source>
</evidence>
<dbReference type="SUPFAM" id="SSF81660">
    <property type="entry name" value="Metal cation-transporting ATPase, ATP-binding domain N"/>
    <property type="match status" value="1"/>
</dbReference>
<feature type="transmembrane region" description="Helical" evidence="11">
    <location>
        <begin position="1224"/>
        <end position="1246"/>
    </location>
</feature>
<evidence type="ECO:0000313" key="16">
    <source>
        <dbReference type="Proteomes" id="UP000646827"/>
    </source>
</evidence>
<evidence type="ECO:0000256" key="11">
    <source>
        <dbReference type="SAM" id="Phobius"/>
    </source>
</evidence>
<proteinExistence type="inferred from homology"/>
<feature type="transmembrane region" description="Helical" evidence="11">
    <location>
        <begin position="617"/>
        <end position="638"/>
    </location>
</feature>
<keyword evidence="5" id="KW-0547">Nucleotide-binding</keyword>
<comment type="caution">
    <text evidence="15">The sequence shown here is derived from an EMBL/GenBank/DDBJ whole genome shotgun (WGS) entry which is preliminary data.</text>
</comment>
<evidence type="ECO:0000256" key="8">
    <source>
        <dbReference type="ARBA" id="ARBA00022967"/>
    </source>
</evidence>
<keyword evidence="12" id="KW-0732">Signal</keyword>
<dbReference type="Pfam" id="PF00690">
    <property type="entry name" value="Cation_ATPase_N"/>
    <property type="match status" value="1"/>
</dbReference>
<dbReference type="Pfam" id="PF00122">
    <property type="entry name" value="E1-E2_ATPase"/>
    <property type="match status" value="1"/>
</dbReference>
<feature type="transmembrane region" description="Helical" evidence="11">
    <location>
        <begin position="226"/>
        <end position="250"/>
    </location>
</feature>
<feature type="transmembrane region" description="Helical" evidence="11">
    <location>
        <begin position="1253"/>
        <end position="1270"/>
    </location>
</feature>
<dbReference type="InterPro" id="IPR044492">
    <property type="entry name" value="P_typ_ATPase_HD_dom"/>
</dbReference>
<dbReference type="NCBIfam" id="TIGR01494">
    <property type="entry name" value="ATPase_P-type"/>
    <property type="match status" value="2"/>
</dbReference>
<evidence type="ECO:0000256" key="3">
    <source>
        <dbReference type="ARBA" id="ARBA00022692"/>
    </source>
</evidence>
<dbReference type="GO" id="GO:0019829">
    <property type="term" value="F:ATPase-coupled monoatomic cation transmembrane transporter activity"/>
    <property type="evidence" value="ECO:0007669"/>
    <property type="project" value="TreeGrafter"/>
</dbReference>
<dbReference type="InterPro" id="IPR059000">
    <property type="entry name" value="ATPase_P-type_domA"/>
</dbReference>
<sequence>MKSLAYLRSVLPITVLLLLTLIGHSVHAIPRFNQINNEYFNGTTCPSVTRYNIPCPVLCVANLNNDCPPRINPETCPYPLCPDGSCQSQCRSTTNVCQCPSVKQAQPFSACSNQLTIDIHHYDASQAEKQIHQACAAALNQSSYPTWTELYQSSQNNSVWNVCKAPPSVNFPTQAPTFLSYLFIYVVFYGFLGLWVIYKAAREKNAPVPTYNNNGERFMGYSNDIFGIWMVTYTGIVSAGWIIFLLIICLDYYGYITGIPYALFYGSYDLSSKAFCVCWFLATSWYLVINVIRSRLRNFFRIRQPLTKAQYIQVEQPRQIQRLDNVDDNNNGEQMQVFIERIHSIETKVKKWFGLDTNVITVSVQHGSTFRYFDYHSARYVYQHDKDVFEHTIPDIEFSQEGLSSKNATDRLERIGPNFIHVHVPSFFYALWEELTGFFYIYQLMILWCYFYLSYWSIGVADTAVILLAAIIKVIVRLKSEKRVKSMAEYVGVCDVLRDGSWICDLSSADLVPGDVIRVNSQQSVPVDAVLLKGDIVTDESSLTGEPLPIRKFPARDASSRDEKIHRLFAGTMVKQASPDSIALVLATRTNTDKGELVQKILFPQPVSFIFNEQLKLVFAMLLCWALVLLGIGSWWLGGTGMTAWFYGTTCAAQVMNPLLPAILVVGQSVAGGRLKKKEIYSVDLPRILMAGKVRVFCFDKTGTLTNQGLEYNGVHPVVQEDIGNDKINTRLDNLKAQYQDLSPNVQNEELLRMGLASCHSVTVIDDQYIGNPVDIVMFETTGATLDSNKEMIQLQSHRPGEKRKQLEVIQRFEFQHARASMSVAALDIDTGDIHVFVKGSFERLGEISNNIPFDYDQYASKLAREGCYVLAMAHRNLGNQINRDIVCGWGREQLESDVSLLGLVLFKNMLKPDTTEAIAELKQGDIQTVMITGDNALTGVSIAQACGMLPSDKPVLLADVREKDGEVVWMDTETNAHYMAEKSETFNNVELAITGNAFRTLLEKNPDQLRKLLFSITVFARMTPIDKMLCIELFMEKAITAMCGDGGNDCGALRAAHVGIAMSEAEASVVSPFSTPSRTVKSCVELVIQGRSALATSFASYKYLIMYGEIMATSKLCTFYYTTSFSIWIFILIDAFITLFCAFAVTQAKAAKTLSPQRPTARILGPEVLASVLGQLIINALFLAGAYIMLYTHDDFFRCNEWDARSVDNSKWWLLGDNFESEVLTFVVLFQFVNAALIFNYGYLFRAHWYKNYLLLGICAIFIAIVSYWELADPNEFGCAVRLNCGNPDVLESLGYPRPNFQIEPYNNPSGHNVLPKYFRYRLWVYSIGNMVATHAWELLFVLGPVRDWLKKRYGQKKSSKEPFYPTLTPTVTTITN</sequence>
<reference evidence="15 16" key="1">
    <citation type="submission" date="2020-12" db="EMBL/GenBank/DDBJ databases">
        <title>Metabolic potential, ecology and presence of endohyphal bacteria is reflected in genomic diversity of Mucoromycotina.</title>
        <authorList>
            <person name="Muszewska A."/>
            <person name="Okrasinska A."/>
            <person name="Steczkiewicz K."/>
            <person name="Drgas O."/>
            <person name="Orlowska M."/>
            <person name="Perlinska-Lenart U."/>
            <person name="Aleksandrzak-Piekarczyk T."/>
            <person name="Szatraj K."/>
            <person name="Zielenkiewicz U."/>
            <person name="Pilsyk S."/>
            <person name="Malc E."/>
            <person name="Mieczkowski P."/>
            <person name="Kruszewska J.S."/>
            <person name="Biernat P."/>
            <person name="Pawlowska J."/>
        </authorList>
    </citation>
    <scope>NUCLEOTIDE SEQUENCE [LARGE SCALE GENOMIC DNA]</scope>
    <source>
        <strain evidence="15 16">CBS 142.35</strain>
    </source>
</reference>
<name>A0A8H7VQP7_9FUNG</name>
<dbReference type="PRINTS" id="PR00119">
    <property type="entry name" value="CATATPASE"/>
</dbReference>
<dbReference type="SFLD" id="SFLDS00003">
    <property type="entry name" value="Haloacid_Dehalogenase"/>
    <property type="match status" value="1"/>
</dbReference>
<keyword evidence="16" id="KW-1185">Reference proteome</keyword>
<dbReference type="InterPro" id="IPR023299">
    <property type="entry name" value="ATPase_P-typ_cyto_dom_N"/>
</dbReference>
<dbReference type="Proteomes" id="UP000646827">
    <property type="component" value="Unassembled WGS sequence"/>
</dbReference>
<evidence type="ECO:0000259" key="14">
    <source>
        <dbReference type="Pfam" id="PF00690"/>
    </source>
</evidence>
<feature type="transmembrane region" description="Helical" evidence="11">
    <location>
        <begin position="1169"/>
        <end position="1191"/>
    </location>
</feature>
<dbReference type="OrthoDB" id="48943at2759"/>
<evidence type="ECO:0000256" key="4">
    <source>
        <dbReference type="ARBA" id="ARBA00022723"/>
    </source>
</evidence>
<keyword evidence="3 11" id="KW-0812">Transmembrane</keyword>
<keyword evidence="4" id="KW-0479">Metal-binding</keyword>
<keyword evidence="9 11" id="KW-1133">Transmembrane helix</keyword>
<feature type="domain" description="Cation-transporting P-type ATPase N-terminal" evidence="14">
    <location>
        <begin position="399"/>
        <end position="445"/>
    </location>
</feature>
<accession>A0A8H7VQP7</accession>
<dbReference type="SUPFAM" id="SSF56784">
    <property type="entry name" value="HAD-like"/>
    <property type="match status" value="1"/>
</dbReference>
<dbReference type="PROSITE" id="PS01229">
    <property type="entry name" value="COF_2"/>
    <property type="match status" value="1"/>
</dbReference>
<keyword evidence="6" id="KW-0067">ATP-binding</keyword>
<feature type="transmembrane region" description="Helical" evidence="11">
    <location>
        <begin position="178"/>
        <end position="198"/>
    </location>
</feature>
<evidence type="ECO:0000256" key="10">
    <source>
        <dbReference type="ARBA" id="ARBA00023136"/>
    </source>
</evidence>
<dbReference type="SFLD" id="SFLDG00002">
    <property type="entry name" value="C1.7:_P-type_atpase_like"/>
    <property type="match status" value="1"/>
</dbReference>
<dbReference type="Gene3D" id="3.40.50.1000">
    <property type="entry name" value="HAD superfamily/HAD-like"/>
    <property type="match status" value="1"/>
</dbReference>
<comment type="subcellular location">
    <subcellularLocation>
        <location evidence="1">Membrane</location>
        <topology evidence="1">Multi-pass membrane protein</topology>
    </subcellularLocation>
</comment>
<dbReference type="PANTHER" id="PTHR45630">
    <property type="entry name" value="CATION-TRANSPORTING ATPASE-RELATED"/>
    <property type="match status" value="1"/>
</dbReference>
<dbReference type="GO" id="GO:0046872">
    <property type="term" value="F:metal ion binding"/>
    <property type="evidence" value="ECO:0007669"/>
    <property type="project" value="UniProtKB-KW"/>
</dbReference>
<dbReference type="InterPro" id="IPR023214">
    <property type="entry name" value="HAD_sf"/>
</dbReference>
<feature type="transmembrane region" description="Helical" evidence="11">
    <location>
        <begin position="270"/>
        <end position="292"/>
    </location>
</feature>
<dbReference type="SFLD" id="SFLDF00027">
    <property type="entry name" value="p-type_atpase"/>
    <property type="match status" value="1"/>
</dbReference>
<evidence type="ECO:0000313" key="15">
    <source>
        <dbReference type="EMBL" id="KAG2227842.1"/>
    </source>
</evidence>
<gene>
    <name evidence="15" type="ORF">INT45_002080</name>
</gene>
<evidence type="ECO:0000256" key="2">
    <source>
        <dbReference type="ARBA" id="ARBA00006000"/>
    </source>
</evidence>
<evidence type="ECO:0000256" key="12">
    <source>
        <dbReference type="SAM" id="SignalP"/>
    </source>
</evidence>
<dbReference type="EMBL" id="JAEPRB010000004">
    <property type="protein sequence ID" value="KAG2227842.1"/>
    <property type="molecule type" value="Genomic_DNA"/>
</dbReference>
<comment type="similarity">
    <text evidence="2">Belongs to the cation transport ATPase (P-type) (TC 3.A.3) family. Type V subfamily.</text>
</comment>